<dbReference type="InterPro" id="IPR042197">
    <property type="entry name" value="Apaf_helical"/>
</dbReference>
<dbReference type="InterPro" id="IPR058922">
    <property type="entry name" value="WHD_DRP"/>
</dbReference>
<evidence type="ECO:0000313" key="14">
    <source>
        <dbReference type="Proteomes" id="UP000215914"/>
    </source>
</evidence>
<keyword evidence="5" id="KW-0611">Plant defense</keyword>
<dbReference type="GO" id="GO:0051607">
    <property type="term" value="P:defense response to virus"/>
    <property type="evidence" value="ECO:0007669"/>
    <property type="project" value="UniProtKB-ARBA"/>
</dbReference>
<dbReference type="Pfam" id="PF00931">
    <property type="entry name" value="NB-ARC"/>
    <property type="match status" value="1"/>
</dbReference>
<evidence type="ECO:0000256" key="5">
    <source>
        <dbReference type="ARBA" id="ARBA00022821"/>
    </source>
</evidence>
<dbReference type="FunFam" id="3.40.50.300:FF:001091">
    <property type="entry name" value="Probable disease resistance protein At1g61300"/>
    <property type="match status" value="1"/>
</dbReference>
<evidence type="ECO:0000259" key="8">
    <source>
        <dbReference type="Pfam" id="PF00931"/>
    </source>
</evidence>
<evidence type="ECO:0000256" key="2">
    <source>
        <dbReference type="ARBA" id="ARBA00022614"/>
    </source>
</evidence>
<evidence type="ECO:0000256" key="6">
    <source>
        <dbReference type="ARBA" id="ARBA00022840"/>
    </source>
</evidence>
<dbReference type="InterPro" id="IPR002182">
    <property type="entry name" value="NB-ARC"/>
</dbReference>
<dbReference type="PRINTS" id="PR00364">
    <property type="entry name" value="DISEASERSIST"/>
</dbReference>
<dbReference type="InterPro" id="IPR032675">
    <property type="entry name" value="LRR_dom_sf"/>
</dbReference>
<dbReference type="Gene3D" id="1.10.10.10">
    <property type="entry name" value="Winged helix-like DNA-binding domain superfamily/Winged helix DNA-binding domain"/>
    <property type="match status" value="1"/>
</dbReference>
<name>A0A251TQJ7_HELAN</name>
<dbReference type="OMA" id="MEVASIM"/>
<dbReference type="Gene3D" id="1.10.8.430">
    <property type="entry name" value="Helical domain of apoptotic protease-activating factors"/>
    <property type="match status" value="1"/>
</dbReference>
<feature type="domain" description="Disease resistance protein winged helix" evidence="10">
    <location>
        <begin position="444"/>
        <end position="510"/>
    </location>
</feature>
<keyword evidence="14" id="KW-1185">Reference proteome</keyword>
<feature type="compositionally biased region" description="Acidic residues" evidence="7">
    <location>
        <begin position="1004"/>
        <end position="1021"/>
    </location>
</feature>
<evidence type="ECO:0000256" key="7">
    <source>
        <dbReference type="SAM" id="MobiDB-lite"/>
    </source>
</evidence>
<dbReference type="Pfam" id="PF23559">
    <property type="entry name" value="WHD_DRP"/>
    <property type="match status" value="1"/>
</dbReference>
<gene>
    <name evidence="13" type="ORF">HannXRQ_Chr10g0314021</name>
</gene>
<organism evidence="13 14">
    <name type="scientific">Helianthus annuus</name>
    <name type="common">Common sunflower</name>
    <dbReference type="NCBI Taxonomy" id="4232"/>
    <lineage>
        <taxon>Eukaryota</taxon>
        <taxon>Viridiplantae</taxon>
        <taxon>Streptophyta</taxon>
        <taxon>Embryophyta</taxon>
        <taxon>Tracheophyta</taxon>
        <taxon>Spermatophyta</taxon>
        <taxon>Magnoliopsida</taxon>
        <taxon>eudicotyledons</taxon>
        <taxon>Gunneridae</taxon>
        <taxon>Pentapetalae</taxon>
        <taxon>asterids</taxon>
        <taxon>campanulids</taxon>
        <taxon>Asterales</taxon>
        <taxon>Asteraceae</taxon>
        <taxon>Asteroideae</taxon>
        <taxon>Heliantheae alliance</taxon>
        <taxon>Heliantheae</taxon>
        <taxon>Helianthus</taxon>
    </lineage>
</organism>
<feature type="domain" description="NB-ARC" evidence="8">
    <location>
        <begin position="201"/>
        <end position="360"/>
    </location>
</feature>
<dbReference type="GO" id="GO:0043531">
    <property type="term" value="F:ADP binding"/>
    <property type="evidence" value="ECO:0007669"/>
    <property type="project" value="InterPro"/>
</dbReference>
<dbReference type="PANTHER" id="PTHR36766">
    <property type="entry name" value="PLANT BROAD-SPECTRUM MILDEW RESISTANCE PROTEIN RPW8"/>
    <property type="match status" value="1"/>
</dbReference>
<dbReference type="CDD" id="cd14798">
    <property type="entry name" value="RX-CC_like"/>
    <property type="match status" value="1"/>
</dbReference>
<dbReference type="AlphaFoldDB" id="A0A251TQJ7"/>
<proteinExistence type="inferred from homology"/>
<protein>
    <submittedName>
        <fullName evidence="13">Putative NB-ARC</fullName>
    </submittedName>
</protein>
<dbReference type="SUPFAM" id="SSF52540">
    <property type="entry name" value="P-loop containing nucleoside triphosphate hydrolases"/>
    <property type="match status" value="1"/>
</dbReference>
<evidence type="ECO:0000259" key="12">
    <source>
        <dbReference type="Pfam" id="PF25019"/>
    </source>
</evidence>
<dbReference type="InterPro" id="IPR027417">
    <property type="entry name" value="P-loop_NTPase"/>
</dbReference>
<dbReference type="InterPro" id="IPR056789">
    <property type="entry name" value="LRR_R13L1-DRL21"/>
</dbReference>
<evidence type="ECO:0000256" key="4">
    <source>
        <dbReference type="ARBA" id="ARBA00022741"/>
    </source>
</evidence>
<dbReference type="Pfam" id="PF18052">
    <property type="entry name" value="Rx_N"/>
    <property type="match status" value="1"/>
</dbReference>
<keyword evidence="6" id="KW-0067">ATP-binding</keyword>
<dbReference type="InterPro" id="IPR041118">
    <property type="entry name" value="Rx_N"/>
</dbReference>
<evidence type="ECO:0000259" key="11">
    <source>
        <dbReference type="Pfam" id="PF23598"/>
    </source>
</evidence>
<feature type="domain" description="R13L1/DRL21-like LRR repeat region" evidence="12">
    <location>
        <begin position="715"/>
        <end position="846"/>
    </location>
</feature>
<accession>A0A251TQJ7</accession>
<dbReference type="Gene3D" id="1.20.5.4130">
    <property type="match status" value="1"/>
</dbReference>
<evidence type="ECO:0000256" key="3">
    <source>
        <dbReference type="ARBA" id="ARBA00022737"/>
    </source>
</evidence>
<dbReference type="InterPro" id="IPR036388">
    <property type="entry name" value="WH-like_DNA-bd_sf"/>
</dbReference>
<dbReference type="EMBL" id="CM007899">
    <property type="protein sequence ID" value="OTG12836.1"/>
    <property type="molecule type" value="Genomic_DNA"/>
</dbReference>
<dbReference type="InterPro" id="IPR055414">
    <property type="entry name" value="LRR_R13L4/SHOC2-like"/>
</dbReference>
<dbReference type="InParanoid" id="A0A251TQJ7"/>
<evidence type="ECO:0000259" key="9">
    <source>
        <dbReference type="Pfam" id="PF18052"/>
    </source>
</evidence>
<feature type="domain" description="Disease resistance N-terminal" evidence="9">
    <location>
        <begin position="10"/>
        <end position="92"/>
    </location>
</feature>
<reference evidence="14" key="1">
    <citation type="journal article" date="2017" name="Nature">
        <title>The sunflower genome provides insights into oil metabolism, flowering and Asterid evolution.</title>
        <authorList>
            <person name="Badouin H."/>
            <person name="Gouzy J."/>
            <person name="Grassa C.J."/>
            <person name="Murat F."/>
            <person name="Staton S.E."/>
            <person name="Cottret L."/>
            <person name="Lelandais-Briere C."/>
            <person name="Owens G.L."/>
            <person name="Carrere S."/>
            <person name="Mayjonade B."/>
            <person name="Legrand L."/>
            <person name="Gill N."/>
            <person name="Kane N.C."/>
            <person name="Bowers J.E."/>
            <person name="Hubner S."/>
            <person name="Bellec A."/>
            <person name="Berard A."/>
            <person name="Berges H."/>
            <person name="Blanchet N."/>
            <person name="Boniface M.C."/>
            <person name="Brunel D."/>
            <person name="Catrice O."/>
            <person name="Chaidir N."/>
            <person name="Claudel C."/>
            <person name="Donnadieu C."/>
            <person name="Faraut T."/>
            <person name="Fievet G."/>
            <person name="Helmstetter N."/>
            <person name="King M."/>
            <person name="Knapp S.J."/>
            <person name="Lai Z."/>
            <person name="Le Paslier M.C."/>
            <person name="Lippi Y."/>
            <person name="Lorenzon L."/>
            <person name="Mandel J.R."/>
            <person name="Marage G."/>
            <person name="Marchand G."/>
            <person name="Marquand E."/>
            <person name="Bret-Mestries E."/>
            <person name="Morien E."/>
            <person name="Nambeesan S."/>
            <person name="Nguyen T."/>
            <person name="Pegot-Espagnet P."/>
            <person name="Pouilly N."/>
            <person name="Raftis F."/>
            <person name="Sallet E."/>
            <person name="Schiex T."/>
            <person name="Thomas J."/>
            <person name="Vandecasteele C."/>
            <person name="Vares D."/>
            <person name="Vear F."/>
            <person name="Vautrin S."/>
            <person name="Crespi M."/>
            <person name="Mangin B."/>
            <person name="Burke J.M."/>
            <person name="Salse J."/>
            <person name="Munos S."/>
            <person name="Vincourt P."/>
            <person name="Rieseberg L.H."/>
            <person name="Langlade N.B."/>
        </authorList>
    </citation>
    <scope>NUCLEOTIDE SEQUENCE [LARGE SCALE GENOMIC DNA]</scope>
    <source>
        <strain evidence="14">cv. SF193</strain>
    </source>
</reference>
<dbReference type="Pfam" id="PF25019">
    <property type="entry name" value="LRR_R13L1-DRL21"/>
    <property type="match status" value="1"/>
</dbReference>
<dbReference type="Gene3D" id="3.80.10.10">
    <property type="entry name" value="Ribonuclease Inhibitor"/>
    <property type="match status" value="3"/>
</dbReference>
<feature type="region of interest" description="Disordered" evidence="7">
    <location>
        <begin position="1002"/>
        <end position="1021"/>
    </location>
</feature>
<dbReference type="Pfam" id="PF23598">
    <property type="entry name" value="LRR_14"/>
    <property type="match status" value="1"/>
</dbReference>
<keyword evidence="3" id="KW-0677">Repeat</keyword>
<dbReference type="FunFam" id="1.10.10.10:FF:000322">
    <property type="entry name" value="Probable disease resistance protein At1g63360"/>
    <property type="match status" value="1"/>
</dbReference>
<sequence>MGDAAVSALVKEVLGILTSELIKEFGLLRRFKGDILALKEDFEQIQAVLEDAEEKQVKEKAVELWLRRLRSASLKVENVLDGISTEALLRSLHKEIDIERGIKIGIKYKVRASFSKFKFRVKAAHKVKAIRTKLDDIASKRLKFNLTSSDTSHLDVGVEGEMPNRETSSLILDSSKILGRDEEVEMVTRTICNKDIGKYDNGEILVYGIWGMGGLGKTTLAQLVYNHERVDQYFDLRCWVYVSQNFQVNEIIKKIIESVDESGCTLTQLDTLQASLRNKLVGRKFLIVLDDVWAEENEEGKWKTLSGTLSCGAEGSIVVMTTRLETTCRMMAKAGELRHQLGCLSEENSWLLFKKHAFAQGRVGDDIRKLEPIGREIVVKCNGLPLAVKTLGSLMWSKSSSNDWQRVKDSNIWNLQENNVLPALKLSYDNLAPHIKRCFSYFCLFPKGYELKKDELILLWVANGFILPREETDNLYVIGEESFNCLVWKSLFQVDGYDRCKMHDLVHDMARHVMKHDCLVIEPACNEVKIPDEVLHLSSSCPDEKLILSSEDFEKLTSLRSIFMFGEEDEGCISQLFNHMYVRVLHLAFPELRTLPESICKLKHLRYLNLSNSWIEALPESIMYLQNLQVLILCWCSRLRKLPESICKLRYLKYLTLLGSGIEVLPGGLKDMINLQRLDINRCRSLRYLPVGIEKLTNLRMLPRFPVGKERGAKISELGDLNLLEGELKIEGLKNVGGLSEAKSANLICKTNLSRLELNWFYSRPNFWDESRREMFGYMEEVLEGLEPNPSLETLEMCNYLGKTISPSWMDNLRNLVEIVLSRCKKCEHIPPLGRLPSLRVIQLSFMYSLKYFHDDDINMSVDNTDLFISLQRLQIFSCGELISLPCNLPNLKVLEVTDCWRLISLPDNLPKLEDLELRSCSKLISLPCNLPSIRKLRIEDCNGLLSLPDEIQSFKDLNKLEITGCKHLRKRCEREKGEDWHKISHIPDLSIQAPLWWEVSGHDDDDEDVDEDGDDEINER</sequence>
<keyword evidence="2" id="KW-0433">Leucine-rich repeat</keyword>
<dbReference type="SUPFAM" id="SSF52058">
    <property type="entry name" value="L domain-like"/>
    <property type="match status" value="1"/>
</dbReference>
<feature type="domain" description="Disease resistance R13L4/SHOC-2-like LRR" evidence="11">
    <location>
        <begin position="559"/>
        <end position="682"/>
    </location>
</feature>
<dbReference type="PANTHER" id="PTHR36766:SF47">
    <property type="entry name" value="NB-ARC DOMAIN-CONTAINING PROTEIN"/>
    <property type="match status" value="1"/>
</dbReference>
<evidence type="ECO:0000256" key="1">
    <source>
        <dbReference type="ARBA" id="ARBA00008894"/>
    </source>
</evidence>
<evidence type="ECO:0000313" key="13">
    <source>
        <dbReference type="EMBL" id="OTG12836.1"/>
    </source>
</evidence>
<dbReference type="Gene3D" id="3.40.50.300">
    <property type="entry name" value="P-loop containing nucleotide triphosphate hydrolases"/>
    <property type="match status" value="1"/>
</dbReference>
<dbReference type="InterPro" id="IPR038005">
    <property type="entry name" value="RX-like_CC"/>
</dbReference>
<dbReference type="Proteomes" id="UP000215914">
    <property type="component" value="Chromosome 10"/>
</dbReference>
<keyword evidence="4" id="KW-0547">Nucleotide-binding</keyword>
<comment type="similarity">
    <text evidence="1">Belongs to the disease resistance NB-LRR family.</text>
</comment>
<dbReference type="STRING" id="4232.A0A251TQJ7"/>
<evidence type="ECO:0000259" key="10">
    <source>
        <dbReference type="Pfam" id="PF23559"/>
    </source>
</evidence>
<dbReference type="GO" id="GO:0005524">
    <property type="term" value="F:ATP binding"/>
    <property type="evidence" value="ECO:0007669"/>
    <property type="project" value="UniProtKB-KW"/>
</dbReference>